<proteinExistence type="predicted"/>
<keyword evidence="2" id="KW-1185">Reference proteome</keyword>
<evidence type="ECO:0000313" key="2">
    <source>
        <dbReference type="Proteomes" id="UP000325395"/>
    </source>
</evidence>
<reference evidence="1 2" key="1">
    <citation type="submission" date="2019-04" db="EMBL/GenBank/DDBJ databases">
        <authorList>
            <consortium name="DOE Joint Genome Institute"/>
            <person name="Mondo S."/>
            <person name="Kjaerbolling I."/>
            <person name="Vesth T."/>
            <person name="Frisvad J.C."/>
            <person name="Nybo J.L."/>
            <person name="Theobald S."/>
            <person name="Kildgaard S."/>
            <person name="Isbrandt T."/>
            <person name="Kuo A."/>
            <person name="Sato A."/>
            <person name="Lyhne E.K."/>
            <person name="Kogle M.E."/>
            <person name="Wiebenga A."/>
            <person name="Kun R.S."/>
            <person name="Lubbers R.J."/>
            <person name="Makela M.R."/>
            <person name="Barry K."/>
            <person name="Chovatia M."/>
            <person name="Clum A."/>
            <person name="Daum C."/>
            <person name="Haridas S."/>
            <person name="He G."/>
            <person name="LaButti K."/>
            <person name="Lipzen A."/>
            <person name="Riley R."/>
            <person name="Salamov A."/>
            <person name="Simmons B.A."/>
            <person name="Magnuson J.K."/>
            <person name="Henrissat B."/>
            <person name="Mortensen U.H."/>
            <person name="Larsen T.O."/>
            <person name="Devries R.P."/>
            <person name="Grigoriev I.V."/>
            <person name="Machida M."/>
            <person name="Baker S.E."/>
            <person name="Andersen M.R."/>
            <person name="Cantor M.N."/>
            <person name="Hua S.X."/>
        </authorList>
    </citation>
    <scope>NUCLEOTIDE SEQUENCE [LARGE SCALE GENOMIC DNA]</scope>
    <source>
        <strain evidence="1 2">CBS 117616</strain>
    </source>
</reference>
<organism evidence="1 2">
    <name type="scientific">Aspergillus pseudocaelatus</name>
    <dbReference type="NCBI Taxonomy" id="1825620"/>
    <lineage>
        <taxon>Eukaryota</taxon>
        <taxon>Fungi</taxon>
        <taxon>Dikarya</taxon>
        <taxon>Ascomycota</taxon>
        <taxon>Pezizomycotina</taxon>
        <taxon>Eurotiomycetes</taxon>
        <taxon>Eurotiomycetidae</taxon>
        <taxon>Eurotiales</taxon>
        <taxon>Aspergillaceae</taxon>
        <taxon>Aspergillus</taxon>
        <taxon>Aspergillus subgen. Circumdati</taxon>
    </lineage>
</organism>
<gene>
    <name evidence="1" type="ORF">BDV36DRAFT_301767</name>
</gene>
<evidence type="ECO:0000313" key="1">
    <source>
        <dbReference type="EMBL" id="KAE8411482.1"/>
    </source>
</evidence>
<dbReference type="Proteomes" id="UP000325395">
    <property type="component" value="Unassembled WGS sequence"/>
</dbReference>
<protein>
    <submittedName>
        <fullName evidence="1">Uncharacterized protein</fullName>
    </submittedName>
</protein>
<accession>A0ABQ6W2V7</accession>
<dbReference type="EMBL" id="ML735872">
    <property type="protein sequence ID" value="KAE8411482.1"/>
    <property type="molecule type" value="Genomic_DNA"/>
</dbReference>
<sequence length="163" mass="18930">MAYNITGANPKILDPTNRVKTGDFRDAFAREATRRRNEGRTSKAPLFNEEDSVAKPHHEQKYLSWNSWFRRTKDDEERLRDSLKKQLDVNSDLRVHRMRIPIAWSRIPIGGEKETLFLATDEKSQIENAGPGGQTLHWIHMQHHAGIDFDTFKVGGQIFLYLE</sequence>
<name>A0ABQ6W2V7_9EURO</name>